<accession>A0A1D7QNJ0</accession>
<reference evidence="1 2" key="1">
    <citation type="submission" date="2016-08" db="EMBL/GenBank/DDBJ databases">
        <authorList>
            <person name="Seilhamer J.J."/>
        </authorList>
    </citation>
    <scope>NUCLEOTIDE SEQUENCE [LARGE SCALE GENOMIC DNA]</scope>
    <source>
        <strain evidence="1 2">DX4</strain>
    </source>
</reference>
<dbReference type="RefSeq" id="WP_069381865.1">
    <property type="nucleotide sequence ID" value="NZ_CP017141.1"/>
</dbReference>
<dbReference type="KEGG" id="psty:BFS30_25390"/>
<gene>
    <name evidence="1" type="ORF">BFS30_25390</name>
</gene>
<evidence type="ECO:0000313" key="1">
    <source>
        <dbReference type="EMBL" id="AOM80203.1"/>
    </source>
</evidence>
<dbReference type="AlphaFoldDB" id="A0A1D7QNJ0"/>
<sequence length="178" mass="20329">MNKNLLTLTLALFSVGCINSVDKSAQADTIAKEAGRESTLEDLRLKGIKFKNARPYKENENKIHRDPAEIIRYNLGRDNVHLKGVYSEFFMVPGHNLDEVSVEVYEYSSPDEMEKGLKVFREDGINGSMMSLGRFLIVLNSTDDITADENNMKVMSDFYFDRGAVLRVNELDRIKRKK</sequence>
<organism evidence="1 2">
    <name type="scientific">Pedobacter steynii</name>
    <dbReference type="NCBI Taxonomy" id="430522"/>
    <lineage>
        <taxon>Bacteria</taxon>
        <taxon>Pseudomonadati</taxon>
        <taxon>Bacteroidota</taxon>
        <taxon>Sphingobacteriia</taxon>
        <taxon>Sphingobacteriales</taxon>
        <taxon>Sphingobacteriaceae</taxon>
        <taxon>Pedobacter</taxon>
    </lineage>
</organism>
<proteinExistence type="predicted"/>
<keyword evidence="2" id="KW-1185">Reference proteome</keyword>
<dbReference type="Proteomes" id="UP000094313">
    <property type="component" value="Chromosome"/>
</dbReference>
<protein>
    <recommendedName>
        <fullName evidence="3">Lipoprotein</fullName>
    </recommendedName>
</protein>
<dbReference type="EMBL" id="CP017141">
    <property type="protein sequence ID" value="AOM80203.1"/>
    <property type="molecule type" value="Genomic_DNA"/>
</dbReference>
<dbReference type="PROSITE" id="PS51257">
    <property type="entry name" value="PROKAR_LIPOPROTEIN"/>
    <property type="match status" value="1"/>
</dbReference>
<dbReference type="OrthoDB" id="9843738at2"/>
<name>A0A1D7QNJ0_9SPHI</name>
<evidence type="ECO:0000313" key="2">
    <source>
        <dbReference type="Proteomes" id="UP000094313"/>
    </source>
</evidence>
<evidence type="ECO:0008006" key="3">
    <source>
        <dbReference type="Google" id="ProtNLM"/>
    </source>
</evidence>